<dbReference type="EMBL" id="LGUB01001055">
    <property type="protein sequence ID" value="KRH92277.1"/>
    <property type="molecule type" value="Genomic_DNA"/>
</dbReference>
<feature type="domain" description="Topoisomerase 6 subunit A/Spo11 TOPRIM" evidence="12">
    <location>
        <begin position="132"/>
        <end position="288"/>
    </location>
</feature>
<evidence type="ECO:0000256" key="6">
    <source>
        <dbReference type="ARBA" id="ARBA00022842"/>
    </source>
</evidence>
<evidence type="ECO:0000256" key="5">
    <source>
        <dbReference type="ARBA" id="ARBA00022723"/>
    </source>
</evidence>
<dbReference type="GO" id="GO:0007131">
    <property type="term" value="P:reciprocal meiotic recombination"/>
    <property type="evidence" value="ECO:0007669"/>
    <property type="project" value="TreeGrafter"/>
</dbReference>
<evidence type="ECO:0000256" key="2">
    <source>
        <dbReference type="ARBA" id="ARBA00001946"/>
    </source>
</evidence>
<feature type="active site" description="O-(5'-phospho-DNA)-tyrosine intermediate" evidence="10">
    <location>
        <position position="55"/>
    </location>
</feature>
<evidence type="ECO:0000259" key="12">
    <source>
        <dbReference type="Pfam" id="PF21180"/>
    </source>
</evidence>
<dbReference type="InterPro" id="IPR013049">
    <property type="entry name" value="Spo11/TopoVI_A_N"/>
</dbReference>
<feature type="domain" description="Spo11/DNA topoisomerase VI subunit A N-terminal" evidence="11">
    <location>
        <begin position="31"/>
        <end position="87"/>
    </location>
</feature>
<dbReference type="Gene3D" id="1.10.10.10">
    <property type="entry name" value="Winged helix-like DNA-binding domain superfamily/Winged helix DNA-binding domain"/>
    <property type="match status" value="1"/>
</dbReference>
<evidence type="ECO:0000256" key="7">
    <source>
        <dbReference type="ARBA" id="ARBA00023029"/>
    </source>
</evidence>
<evidence type="ECO:0000259" key="11">
    <source>
        <dbReference type="Pfam" id="PF04406"/>
    </source>
</evidence>
<comment type="catalytic activity">
    <reaction evidence="1 10">
        <text>ATP-dependent breakage, passage and rejoining of double-stranded DNA.</text>
        <dbReference type="EC" id="5.6.2.2"/>
    </reaction>
</comment>
<sequence length="290" mass="34724">MNYKMPPVLQLLRKETLRISRDIKNIQMIRKLKLFEIIHNNLKIGIRKTKREIFYSAPKLFNKQYVTDKMVDQFLKEFNLKIEDLNILPSLKGLFYGPVYFEQEDGTIFEQNRDLIPDISKIKNIKTIFNTILVIEKDSILTFIKEMYFKKNKPLPFLLVTGKGYPDYNTTHFLKKVTFSNENIKIYGLFDLDPHGLNIFKIYKKRIKNIKRIGITTTDVLKYKIKREELLNLTKRDHQLLQTLSYTDKHDKQFYDDIDFLQGLSKKMEIESLLNNDIDFELFQYLERDI</sequence>
<dbReference type="Gene3D" id="3.40.1360.10">
    <property type="match status" value="1"/>
</dbReference>
<evidence type="ECO:0000256" key="8">
    <source>
        <dbReference type="ARBA" id="ARBA00023125"/>
    </source>
</evidence>
<dbReference type="GO" id="GO:0005524">
    <property type="term" value="F:ATP binding"/>
    <property type="evidence" value="ECO:0007669"/>
    <property type="project" value="InterPro"/>
</dbReference>
<protein>
    <recommendedName>
        <fullName evidence="4">DNA topoisomerase (ATP-hydrolyzing)</fullName>
        <ecNumber evidence="4">5.6.2.2</ecNumber>
    </recommendedName>
</protein>
<dbReference type="GO" id="GO:0000706">
    <property type="term" value="P:meiotic DNA double-strand break processing"/>
    <property type="evidence" value="ECO:0007669"/>
    <property type="project" value="TreeGrafter"/>
</dbReference>
<dbReference type="InterPro" id="IPR034136">
    <property type="entry name" value="TOPRIM_Topo6A/Spo11"/>
</dbReference>
<keyword evidence="5" id="KW-0479">Metal-binding</keyword>
<dbReference type="GO" id="GO:0046872">
    <property type="term" value="F:metal ion binding"/>
    <property type="evidence" value="ECO:0007669"/>
    <property type="project" value="UniProtKB-KW"/>
</dbReference>
<dbReference type="VEuPathDB" id="MicrosporidiaDB:M153_8449000112"/>
<dbReference type="InterPro" id="IPR036388">
    <property type="entry name" value="WH-like_DNA-bd_sf"/>
</dbReference>
<keyword evidence="6" id="KW-0460">Magnesium</keyword>
<keyword evidence="7 10" id="KW-0799">Topoisomerase</keyword>
<evidence type="ECO:0000313" key="14">
    <source>
        <dbReference type="Proteomes" id="UP000051530"/>
    </source>
</evidence>
<dbReference type="PANTHER" id="PTHR10848:SF0">
    <property type="entry name" value="MEIOTIC RECOMBINATION PROTEIN SPO11"/>
    <property type="match status" value="1"/>
</dbReference>
<comment type="cofactor">
    <cofactor evidence="2">
        <name>Mg(2+)</name>
        <dbReference type="ChEBI" id="CHEBI:18420"/>
    </cofactor>
</comment>
<dbReference type="InterPro" id="IPR036078">
    <property type="entry name" value="Spo11/TopoVI_A_sf"/>
</dbReference>
<keyword evidence="9 10" id="KW-0413">Isomerase</keyword>
<accession>A0A0R0LWK3</accession>
<keyword evidence="8 10" id="KW-0238">DNA-binding</keyword>
<evidence type="ECO:0000313" key="13">
    <source>
        <dbReference type="EMBL" id="KRH92277.1"/>
    </source>
</evidence>
<evidence type="ECO:0000256" key="9">
    <source>
        <dbReference type="ARBA" id="ARBA00023235"/>
    </source>
</evidence>
<dbReference type="PROSITE" id="PS52041">
    <property type="entry name" value="TOPO_IIB"/>
    <property type="match status" value="1"/>
</dbReference>
<dbReference type="Proteomes" id="UP000051530">
    <property type="component" value="Unassembled WGS sequence"/>
</dbReference>
<dbReference type="Pfam" id="PF21180">
    <property type="entry name" value="TOP6A-Spo11_Toprim"/>
    <property type="match status" value="1"/>
</dbReference>
<reference evidence="13 14" key="1">
    <citation type="submission" date="2015-07" db="EMBL/GenBank/DDBJ databases">
        <title>The genome of Pseudoloma neurophilia, a relevant intracellular parasite of the zebrafish.</title>
        <authorList>
            <person name="Ndikumana S."/>
            <person name="Pelin A."/>
            <person name="Sanders J."/>
            <person name="Corradi N."/>
        </authorList>
    </citation>
    <scope>NUCLEOTIDE SEQUENCE [LARGE SCALE GENOMIC DNA]</scope>
    <source>
        <strain evidence="13 14">MK1</strain>
    </source>
</reference>
<dbReference type="OrthoDB" id="5377392at2759"/>
<dbReference type="EC" id="5.6.2.2" evidence="4"/>
<dbReference type="GO" id="GO:0003677">
    <property type="term" value="F:DNA binding"/>
    <property type="evidence" value="ECO:0007669"/>
    <property type="project" value="UniProtKB-UniRule"/>
</dbReference>
<evidence type="ECO:0000256" key="1">
    <source>
        <dbReference type="ARBA" id="ARBA00000185"/>
    </source>
</evidence>
<evidence type="ECO:0000256" key="10">
    <source>
        <dbReference type="PROSITE-ProRule" id="PRU01385"/>
    </source>
</evidence>
<name>A0A0R0LWK3_9MICR</name>
<dbReference type="SUPFAM" id="SSF56726">
    <property type="entry name" value="DNA topoisomerase IV, alpha subunit"/>
    <property type="match status" value="1"/>
</dbReference>
<dbReference type="PRINTS" id="PR01550">
    <property type="entry name" value="TOP6AFAMILY"/>
</dbReference>
<dbReference type="InterPro" id="IPR002815">
    <property type="entry name" value="Spo11/TopoVI_A"/>
</dbReference>
<dbReference type="GO" id="GO:0042138">
    <property type="term" value="P:meiotic DNA double-strand break formation"/>
    <property type="evidence" value="ECO:0007669"/>
    <property type="project" value="TreeGrafter"/>
</dbReference>
<evidence type="ECO:0000256" key="4">
    <source>
        <dbReference type="ARBA" id="ARBA00012895"/>
    </source>
</evidence>
<comment type="caution">
    <text evidence="13">The sequence shown here is derived from an EMBL/GenBank/DDBJ whole genome shotgun (WGS) entry which is preliminary data.</text>
</comment>
<dbReference type="AlphaFoldDB" id="A0A0R0LWK3"/>
<dbReference type="Pfam" id="PF04406">
    <property type="entry name" value="TP6A_N"/>
    <property type="match status" value="1"/>
</dbReference>
<proteinExistence type="inferred from homology"/>
<keyword evidence="14" id="KW-1185">Reference proteome</keyword>
<dbReference type="GO" id="GO:0003918">
    <property type="term" value="F:DNA topoisomerase type II (double strand cut, ATP-hydrolyzing) activity"/>
    <property type="evidence" value="ECO:0007669"/>
    <property type="project" value="UniProtKB-UniRule"/>
</dbReference>
<dbReference type="GO" id="GO:0000228">
    <property type="term" value="C:nuclear chromosome"/>
    <property type="evidence" value="ECO:0007669"/>
    <property type="project" value="TreeGrafter"/>
</dbReference>
<evidence type="ECO:0000256" key="3">
    <source>
        <dbReference type="ARBA" id="ARBA00006559"/>
    </source>
</evidence>
<comment type="similarity">
    <text evidence="3 10">Belongs to the TOP6A family.</text>
</comment>
<dbReference type="PANTHER" id="PTHR10848">
    <property type="entry name" value="MEIOTIC RECOMBINATION PROTEIN SPO11"/>
    <property type="match status" value="1"/>
</dbReference>
<gene>
    <name evidence="13" type="ORF">M153_8449000112</name>
</gene>
<organism evidence="13 14">
    <name type="scientific">Pseudoloma neurophilia</name>
    <dbReference type="NCBI Taxonomy" id="146866"/>
    <lineage>
        <taxon>Eukaryota</taxon>
        <taxon>Fungi</taxon>
        <taxon>Fungi incertae sedis</taxon>
        <taxon>Microsporidia</taxon>
        <taxon>Pseudoloma</taxon>
    </lineage>
</organism>